<keyword evidence="2" id="KW-1185">Reference proteome</keyword>
<name>K2NM66_9HYPH</name>
<dbReference type="RefSeq" id="WP_009452302.1">
    <property type="nucleotide sequence ID" value="NZ_AMSI01000017.1"/>
</dbReference>
<dbReference type="STRING" id="721133.SAMN05216176_104310"/>
<dbReference type="PATRIC" id="fig|1231190.3.peg.4221"/>
<dbReference type="eggNOG" id="ENOG5031BGD">
    <property type="taxonomic scope" value="Bacteria"/>
</dbReference>
<organism evidence="1 2">
    <name type="scientific">Nitratireductor indicus C115</name>
    <dbReference type="NCBI Taxonomy" id="1231190"/>
    <lineage>
        <taxon>Bacteria</taxon>
        <taxon>Pseudomonadati</taxon>
        <taxon>Pseudomonadota</taxon>
        <taxon>Alphaproteobacteria</taxon>
        <taxon>Hyphomicrobiales</taxon>
        <taxon>Phyllobacteriaceae</taxon>
        <taxon>Nitratireductor</taxon>
    </lineage>
</organism>
<evidence type="ECO:0008006" key="3">
    <source>
        <dbReference type="Google" id="ProtNLM"/>
    </source>
</evidence>
<dbReference type="Proteomes" id="UP000007374">
    <property type="component" value="Unassembled WGS sequence"/>
</dbReference>
<sequence length="124" mass="13184">MSVPGVRRQNRSIGLKPGAVLALAAVLFTSACTTEGGQPPGQEKTGAAAFSGPVTYRCEEEMEMTLERRGSLLSVHSPRGIDLDLPPAPPGQTERFGEALYAVVLDGRDALWMVSGKEPITCTR</sequence>
<dbReference type="AlphaFoldDB" id="K2NM66"/>
<reference evidence="1 2" key="1">
    <citation type="journal article" date="2012" name="J. Bacteriol.">
        <title>Genome Sequence of Nitratireductor indicus Type Strain C115.</title>
        <authorList>
            <person name="Lai Q."/>
            <person name="Li G."/>
            <person name="Yu Z."/>
            <person name="Shao Z."/>
        </authorList>
    </citation>
    <scope>NUCLEOTIDE SEQUENCE [LARGE SCALE GENOMIC DNA]</scope>
    <source>
        <strain evidence="1 2">C115</strain>
    </source>
</reference>
<dbReference type="PROSITE" id="PS51257">
    <property type="entry name" value="PROKAR_LIPOPROTEIN"/>
    <property type="match status" value="1"/>
</dbReference>
<dbReference type="EMBL" id="AMSI01000017">
    <property type="protein sequence ID" value="EKF40525.1"/>
    <property type="molecule type" value="Genomic_DNA"/>
</dbReference>
<protein>
    <recommendedName>
        <fullName evidence="3">C-type lysozyme inhibitor domain-containing protein</fullName>
    </recommendedName>
</protein>
<gene>
    <name evidence="1" type="ORF">NA8A_20412</name>
</gene>
<evidence type="ECO:0000313" key="1">
    <source>
        <dbReference type="EMBL" id="EKF40525.1"/>
    </source>
</evidence>
<comment type="caution">
    <text evidence="1">The sequence shown here is derived from an EMBL/GenBank/DDBJ whole genome shotgun (WGS) entry which is preliminary data.</text>
</comment>
<proteinExistence type="predicted"/>
<evidence type="ECO:0000313" key="2">
    <source>
        <dbReference type="Proteomes" id="UP000007374"/>
    </source>
</evidence>
<accession>K2NM66</accession>